<protein>
    <submittedName>
        <fullName evidence="1">Uncharacterized protein</fullName>
    </submittedName>
</protein>
<reference evidence="1" key="1">
    <citation type="submission" date="2022-01" db="EMBL/GenBank/DDBJ databases">
        <authorList>
            <person name="King R."/>
        </authorList>
    </citation>
    <scope>NUCLEOTIDE SEQUENCE</scope>
</reference>
<dbReference type="EMBL" id="CAKJVH030000037">
    <property type="protein sequence ID" value="CAH1188798.1"/>
    <property type="molecule type" value="Genomic_DNA"/>
</dbReference>
<comment type="caution">
    <text evidence="1">The sequence shown here is derived from an EMBL/GenBank/DDBJ whole genome shotgun (WGS) entry which is preliminary data.</text>
</comment>
<proteinExistence type="predicted"/>
<sequence length="110" mass="12509">MIRNNSSSHSNGLLQNISQEKLKSIQIIITDIGPKKYESLLPKQKLETTNRSDQEIVERVNRNQENSTISSSRTRSLKSESKIKRIVTVENNAGELSSSLSVYIYQIMEI</sequence>
<name>A0A9P0GY04_PHYSR</name>
<dbReference type="AlphaFoldDB" id="A0A9P0GY04"/>
<gene>
    <name evidence="1" type="ORF">PHYEVI_LOCUS11852</name>
</gene>
<dbReference type="Proteomes" id="UP001153712">
    <property type="component" value="Unassembled WGS sequence"/>
</dbReference>
<keyword evidence="2" id="KW-1185">Reference proteome</keyword>
<organism evidence="1 2">
    <name type="scientific">Phyllotreta striolata</name>
    <name type="common">Striped flea beetle</name>
    <name type="synonym">Crioceris striolata</name>
    <dbReference type="NCBI Taxonomy" id="444603"/>
    <lineage>
        <taxon>Eukaryota</taxon>
        <taxon>Metazoa</taxon>
        <taxon>Ecdysozoa</taxon>
        <taxon>Arthropoda</taxon>
        <taxon>Hexapoda</taxon>
        <taxon>Insecta</taxon>
        <taxon>Pterygota</taxon>
        <taxon>Neoptera</taxon>
        <taxon>Endopterygota</taxon>
        <taxon>Coleoptera</taxon>
        <taxon>Polyphaga</taxon>
        <taxon>Cucujiformia</taxon>
        <taxon>Chrysomeloidea</taxon>
        <taxon>Chrysomelidae</taxon>
        <taxon>Galerucinae</taxon>
        <taxon>Alticini</taxon>
        <taxon>Phyllotreta</taxon>
    </lineage>
</organism>
<accession>A0A9P0GY04</accession>
<evidence type="ECO:0000313" key="1">
    <source>
        <dbReference type="EMBL" id="CAH1188798.1"/>
    </source>
</evidence>
<evidence type="ECO:0000313" key="2">
    <source>
        <dbReference type="Proteomes" id="UP001153712"/>
    </source>
</evidence>